<evidence type="ECO:0000256" key="6">
    <source>
        <dbReference type="PROSITE-ProRule" id="PRU00284"/>
    </source>
</evidence>
<keyword evidence="8" id="KW-1133">Transmembrane helix</keyword>
<gene>
    <name evidence="11" type="ORF">SAMN05216225_10096</name>
</gene>
<dbReference type="Proteomes" id="UP000183988">
    <property type="component" value="Unassembled WGS sequence"/>
</dbReference>
<evidence type="ECO:0000256" key="1">
    <source>
        <dbReference type="ARBA" id="ARBA00004236"/>
    </source>
</evidence>
<evidence type="ECO:0000256" key="3">
    <source>
        <dbReference type="ARBA" id="ARBA00023136"/>
    </source>
</evidence>
<dbReference type="SUPFAM" id="SSF58104">
    <property type="entry name" value="Methyl-accepting chemotaxis protein (MCP) signaling domain"/>
    <property type="match status" value="1"/>
</dbReference>
<sequence length="574" mass="63271">MLKKRNFKNINLRNLKIGWKYGLIFVLILLLFGGSAGGVTYFITNIGKDIENVNHRSDIAMDFSEMGSLTRSKGMGIVTYLLEQDPELIDEYNDSQQDFNQLATKIRIEIDTDEKEKLFQNIISNDQEMNRMFKNYIVSSVENGNINTAQKFVTQANELTEKNVNLLNDLITIVNEERSLSIEEAKGNQESTLTIQIVLLIGSTLIGGLLFYFLSKSITKSLGRVVVMSNKISTGDLTVQSLPFNGKDEIGQLADSMNQMKDNLLKTIQQVAEVSETVSNQSEELTQSANEVKIGSEQVASTMQELASGAETQSSRSSKLANGMNHFLSNVQTANDNGIQIKQGSEAVQKLTKEGSLYMEDSTEQMRQIDEIVQDAVQKVKGLDRHTQDITKLVSVITDIADQTNLLALNAAIEAARAGEHGKGFAVVADEVRKLAEQVSMSVKDITVIVKNIQQESTVVSESLEKGYLEVEKGTEQIKKTSGTFKWIESAIVEMASNIEMVSENLNGLSSSTEEMNTSIEEIAAISQQSASGVEQTSASSQQTSSSMEEMAKSAEDLSTLAEKLKQLVNRFQI</sequence>
<dbReference type="Pfam" id="PF00672">
    <property type="entry name" value="HAMP"/>
    <property type="match status" value="1"/>
</dbReference>
<dbReference type="CDD" id="cd06225">
    <property type="entry name" value="HAMP"/>
    <property type="match status" value="1"/>
</dbReference>
<evidence type="ECO:0000256" key="5">
    <source>
        <dbReference type="ARBA" id="ARBA00029447"/>
    </source>
</evidence>
<evidence type="ECO:0000256" key="2">
    <source>
        <dbReference type="ARBA" id="ARBA00022475"/>
    </source>
</evidence>
<dbReference type="InterPro" id="IPR004089">
    <property type="entry name" value="MCPsignal_dom"/>
</dbReference>
<comment type="subcellular location">
    <subcellularLocation>
        <location evidence="1">Cell membrane</location>
    </subcellularLocation>
</comment>
<dbReference type="SMART" id="SM00283">
    <property type="entry name" value="MA"/>
    <property type="match status" value="1"/>
</dbReference>
<dbReference type="Gene3D" id="1.10.287.950">
    <property type="entry name" value="Methyl-accepting chemotaxis protein"/>
    <property type="match status" value="1"/>
</dbReference>
<dbReference type="RefSeq" id="WP_072889033.1">
    <property type="nucleotide sequence ID" value="NZ_FQVW01000009.1"/>
</dbReference>
<dbReference type="PANTHER" id="PTHR32089:SF114">
    <property type="entry name" value="METHYL-ACCEPTING CHEMOTAXIS PROTEIN MCPB"/>
    <property type="match status" value="1"/>
</dbReference>
<feature type="domain" description="Methyl-accepting transducer" evidence="9">
    <location>
        <begin position="288"/>
        <end position="538"/>
    </location>
</feature>
<dbReference type="GO" id="GO:0005886">
    <property type="term" value="C:plasma membrane"/>
    <property type="evidence" value="ECO:0007669"/>
    <property type="project" value="UniProtKB-SubCell"/>
</dbReference>
<keyword evidence="3 8" id="KW-0472">Membrane</keyword>
<evidence type="ECO:0000256" key="7">
    <source>
        <dbReference type="SAM" id="MobiDB-lite"/>
    </source>
</evidence>
<dbReference type="PROSITE" id="PS50111">
    <property type="entry name" value="CHEMOTAXIS_TRANSDUC_2"/>
    <property type="match status" value="1"/>
</dbReference>
<feature type="transmembrane region" description="Helical" evidence="8">
    <location>
        <begin position="21"/>
        <end position="43"/>
    </location>
</feature>
<proteinExistence type="inferred from homology"/>
<dbReference type="STRING" id="930117.SAMN05216225_10096"/>
<keyword evidence="2" id="KW-1003">Cell membrane</keyword>
<feature type="domain" description="HAMP" evidence="10">
    <location>
        <begin position="216"/>
        <end position="269"/>
    </location>
</feature>
<keyword evidence="12" id="KW-1185">Reference proteome</keyword>
<feature type="region of interest" description="Disordered" evidence="7">
    <location>
        <begin position="531"/>
        <end position="555"/>
    </location>
</feature>
<evidence type="ECO:0000259" key="9">
    <source>
        <dbReference type="PROSITE" id="PS50111"/>
    </source>
</evidence>
<evidence type="ECO:0000259" key="10">
    <source>
        <dbReference type="PROSITE" id="PS50885"/>
    </source>
</evidence>
<dbReference type="GO" id="GO:0007165">
    <property type="term" value="P:signal transduction"/>
    <property type="evidence" value="ECO:0007669"/>
    <property type="project" value="UniProtKB-KW"/>
</dbReference>
<evidence type="ECO:0000313" key="11">
    <source>
        <dbReference type="EMBL" id="SHF91744.1"/>
    </source>
</evidence>
<evidence type="ECO:0000256" key="4">
    <source>
        <dbReference type="ARBA" id="ARBA00023224"/>
    </source>
</evidence>
<reference evidence="11 12" key="1">
    <citation type="submission" date="2016-11" db="EMBL/GenBank/DDBJ databases">
        <authorList>
            <person name="Jaros S."/>
            <person name="Januszkiewicz K."/>
            <person name="Wedrychowicz H."/>
        </authorList>
    </citation>
    <scope>NUCLEOTIDE SEQUENCE [LARGE SCALE GENOMIC DNA]</scope>
    <source>
        <strain evidence="11 12">IBRC-M 10683</strain>
    </source>
</reference>
<comment type="similarity">
    <text evidence="5">Belongs to the methyl-accepting chemotaxis (MCP) protein family.</text>
</comment>
<keyword evidence="4 6" id="KW-0807">Transducer</keyword>
<dbReference type="PANTHER" id="PTHR32089">
    <property type="entry name" value="METHYL-ACCEPTING CHEMOTAXIS PROTEIN MCPB"/>
    <property type="match status" value="1"/>
</dbReference>
<protein>
    <submittedName>
        <fullName evidence="11">Methyl-accepting chemotaxis protein</fullName>
    </submittedName>
</protein>
<dbReference type="EMBL" id="FQVW01000009">
    <property type="protein sequence ID" value="SHF91744.1"/>
    <property type="molecule type" value="Genomic_DNA"/>
</dbReference>
<dbReference type="Pfam" id="PF00015">
    <property type="entry name" value="MCPsignal"/>
    <property type="match status" value="1"/>
</dbReference>
<dbReference type="AlphaFoldDB" id="A0A1M5FJW2"/>
<feature type="transmembrane region" description="Helical" evidence="8">
    <location>
        <begin position="193"/>
        <end position="214"/>
    </location>
</feature>
<organism evidence="11 12">
    <name type="scientific">Ornithinibacillus halophilus</name>
    <dbReference type="NCBI Taxonomy" id="930117"/>
    <lineage>
        <taxon>Bacteria</taxon>
        <taxon>Bacillati</taxon>
        <taxon>Bacillota</taxon>
        <taxon>Bacilli</taxon>
        <taxon>Bacillales</taxon>
        <taxon>Bacillaceae</taxon>
        <taxon>Ornithinibacillus</taxon>
    </lineage>
</organism>
<dbReference type="InterPro" id="IPR003660">
    <property type="entry name" value="HAMP_dom"/>
</dbReference>
<dbReference type="SMART" id="SM00304">
    <property type="entry name" value="HAMP"/>
    <property type="match status" value="1"/>
</dbReference>
<name>A0A1M5FJW2_9BACI</name>
<feature type="compositionally biased region" description="Low complexity" evidence="7">
    <location>
        <begin position="535"/>
        <end position="549"/>
    </location>
</feature>
<dbReference type="PROSITE" id="PS50885">
    <property type="entry name" value="HAMP"/>
    <property type="match status" value="1"/>
</dbReference>
<keyword evidence="8" id="KW-0812">Transmembrane</keyword>
<accession>A0A1M5FJW2</accession>
<dbReference type="CDD" id="cd11386">
    <property type="entry name" value="MCP_signal"/>
    <property type="match status" value="1"/>
</dbReference>
<evidence type="ECO:0000256" key="8">
    <source>
        <dbReference type="SAM" id="Phobius"/>
    </source>
</evidence>
<evidence type="ECO:0000313" key="12">
    <source>
        <dbReference type="Proteomes" id="UP000183988"/>
    </source>
</evidence>